<dbReference type="GO" id="GO:0003959">
    <property type="term" value="F:NADPH dehydrogenase activity"/>
    <property type="evidence" value="ECO:0007669"/>
    <property type="project" value="TreeGrafter"/>
</dbReference>
<dbReference type="InterPro" id="IPR045247">
    <property type="entry name" value="Oye-like"/>
</dbReference>
<feature type="domain" description="NADH:flavin oxidoreductase/NADH oxidase N-terminal" evidence="1">
    <location>
        <begin position="1"/>
        <end position="310"/>
    </location>
</feature>
<dbReference type="GO" id="GO:0010181">
    <property type="term" value="F:FMN binding"/>
    <property type="evidence" value="ECO:0007669"/>
    <property type="project" value="InterPro"/>
</dbReference>
<dbReference type="InterPro" id="IPR013785">
    <property type="entry name" value="Aldolase_TIM"/>
</dbReference>
<evidence type="ECO:0000259" key="1">
    <source>
        <dbReference type="Pfam" id="PF00724"/>
    </source>
</evidence>
<dbReference type="PANTHER" id="PTHR22893:SF91">
    <property type="entry name" value="NADPH DEHYDROGENASE 2-RELATED"/>
    <property type="match status" value="1"/>
</dbReference>
<dbReference type="GeneID" id="25276527"/>
<dbReference type="STRING" id="1182545.A0A072PW54"/>
<gene>
    <name evidence="2" type="ORF">A1O9_01581</name>
</gene>
<sequence length="350" mass="38652">MAPMSRFRADEFGVPLPMATEYYSQRAAQEGTLLIAEATYISQAASGRSVNAPGIFTRAQIAGWKNITEAVHRKNSFIFLQLWAVGRAGRQEAADAIGIDLISSSEIPINDGDAIPRAMTEVEIEAFIEAYGLAARNAIEAGFDGVEVHAANGYLIDQFLQDTCNQRTDKWGGSIINRARFCLRIVEEVVEQVGSDRTGLRLSPFSPYQGMGMENTIPQFTHLIRSLQPYSLAYLHLASPVIHGLSANLLDFAIQEWDKDSPLILNGGYGQKEAKDALEVIHSNRKVAISFGRHFSSNPDLPFRLQHELDLTPPCPPSFYAAKKAHGYVNYPFHEKFSTTTTADTLIETV</sequence>
<dbReference type="Pfam" id="PF00724">
    <property type="entry name" value="Oxidored_FMN"/>
    <property type="match status" value="1"/>
</dbReference>
<dbReference type="CDD" id="cd02933">
    <property type="entry name" value="OYE_like_FMN"/>
    <property type="match status" value="1"/>
</dbReference>
<dbReference type="SUPFAM" id="SSF51395">
    <property type="entry name" value="FMN-linked oxidoreductases"/>
    <property type="match status" value="1"/>
</dbReference>
<comment type="caution">
    <text evidence="2">The sequence shown here is derived from an EMBL/GenBank/DDBJ whole genome shotgun (WGS) entry which is preliminary data.</text>
</comment>
<dbReference type="AlphaFoldDB" id="A0A072PW54"/>
<keyword evidence="3" id="KW-1185">Reference proteome</keyword>
<dbReference type="Proteomes" id="UP000027920">
    <property type="component" value="Unassembled WGS sequence"/>
</dbReference>
<accession>A0A072PW54</accession>
<dbReference type="Gene3D" id="3.20.20.70">
    <property type="entry name" value="Aldolase class I"/>
    <property type="match status" value="1"/>
</dbReference>
<organism evidence="2 3">
    <name type="scientific">Exophiala aquamarina CBS 119918</name>
    <dbReference type="NCBI Taxonomy" id="1182545"/>
    <lineage>
        <taxon>Eukaryota</taxon>
        <taxon>Fungi</taxon>
        <taxon>Dikarya</taxon>
        <taxon>Ascomycota</taxon>
        <taxon>Pezizomycotina</taxon>
        <taxon>Eurotiomycetes</taxon>
        <taxon>Chaetothyriomycetidae</taxon>
        <taxon>Chaetothyriales</taxon>
        <taxon>Herpotrichiellaceae</taxon>
        <taxon>Exophiala</taxon>
    </lineage>
</organism>
<dbReference type="RefSeq" id="XP_013266193.1">
    <property type="nucleotide sequence ID" value="XM_013410739.1"/>
</dbReference>
<proteinExistence type="predicted"/>
<dbReference type="VEuPathDB" id="FungiDB:A1O9_01581"/>
<evidence type="ECO:0000313" key="3">
    <source>
        <dbReference type="Proteomes" id="UP000027920"/>
    </source>
</evidence>
<dbReference type="EMBL" id="AMGV01000001">
    <property type="protein sequence ID" value="KEF63603.1"/>
    <property type="molecule type" value="Genomic_DNA"/>
</dbReference>
<name>A0A072PW54_9EURO</name>
<dbReference type="OrthoDB" id="276546at2759"/>
<protein>
    <recommendedName>
        <fullName evidence="1">NADH:flavin oxidoreductase/NADH oxidase N-terminal domain-containing protein</fullName>
    </recommendedName>
</protein>
<dbReference type="HOGENOM" id="CLU_012153_0_0_1"/>
<dbReference type="InterPro" id="IPR001155">
    <property type="entry name" value="OxRdtase_FMN_N"/>
</dbReference>
<dbReference type="PANTHER" id="PTHR22893">
    <property type="entry name" value="NADH OXIDOREDUCTASE-RELATED"/>
    <property type="match status" value="1"/>
</dbReference>
<reference evidence="2 3" key="1">
    <citation type="submission" date="2013-03" db="EMBL/GenBank/DDBJ databases">
        <title>The Genome Sequence of Exophiala aquamarina CBS 119918.</title>
        <authorList>
            <consortium name="The Broad Institute Genomics Platform"/>
            <person name="Cuomo C."/>
            <person name="de Hoog S."/>
            <person name="Gorbushina A."/>
            <person name="Walker B."/>
            <person name="Young S.K."/>
            <person name="Zeng Q."/>
            <person name="Gargeya S."/>
            <person name="Fitzgerald M."/>
            <person name="Haas B."/>
            <person name="Abouelleil A."/>
            <person name="Allen A.W."/>
            <person name="Alvarado L."/>
            <person name="Arachchi H.M."/>
            <person name="Berlin A.M."/>
            <person name="Chapman S.B."/>
            <person name="Gainer-Dewar J."/>
            <person name="Goldberg J."/>
            <person name="Griggs A."/>
            <person name="Gujja S."/>
            <person name="Hansen M."/>
            <person name="Howarth C."/>
            <person name="Imamovic A."/>
            <person name="Ireland A."/>
            <person name="Larimer J."/>
            <person name="McCowan C."/>
            <person name="Murphy C."/>
            <person name="Pearson M."/>
            <person name="Poon T.W."/>
            <person name="Priest M."/>
            <person name="Roberts A."/>
            <person name="Saif S."/>
            <person name="Shea T."/>
            <person name="Sisk P."/>
            <person name="Sykes S."/>
            <person name="Wortman J."/>
            <person name="Nusbaum C."/>
            <person name="Birren B."/>
        </authorList>
    </citation>
    <scope>NUCLEOTIDE SEQUENCE [LARGE SCALE GENOMIC DNA]</scope>
    <source>
        <strain evidence="2 3">CBS 119918</strain>
    </source>
</reference>
<evidence type="ECO:0000313" key="2">
    <source>
        <dbReference type="EMBL" id="KEF63603.1"/>
    </source>
</evidence>